<dbReference type="Proteomes" id="UP000095651">
    <property type="component" value="Unassembled WGS sequence"/>
</dbReference>
<accession>A0A173XZV9</accession>
<dbReference type="NCBIfam" id="NF038074">
    <property type="entry name" value="fam_STM4014"/>
    <property type="match status" value="1"/>
</dbReference>
<evidence type="ECO:0000313" key="1">
    <source>
        <dbReference type="EMBL" id="CUN56953.1"/>
    </source>
</evidence>
<sequence>MRTAVLLGNRDTKRTIYFEKAARQNGLPFLFLEWEEWRRCGFPSDSELFVKIDPPVWTDGHLSGLNDLVGSYRSDLKALEKEVSVSQFLNPPRALMELLDKTRCKQVLKEAGLPVTQSLGEGIGDSEALLSRMKDLRIFSVFIKPVSGSGAAGVTAFRFQPKTRRMAAYSCAAPDQAALKPERSSSFRPPLINTKRLHTITEPAEILDFLDSLLSLGCIVERWYPKADFQGFSYDLRAVCQDGALDFLLARLSKGPVTNLHLNNHPLEASRLALPEDVTSTIKELCRRACGCYPGLRSAGIDILLEKGSLKPRIIEMNGQGDLLYQDIYDKNEIYSHQVRVMKAWLEQGGAL</sequence>
<gene>
    <name evidence="1" type="ORF">ERS852407_00588</name>
</gene>
<dbReference type="EMBL" id="CYZE01000001">
    <property type="protein sequence ID" value="CUN56953.1"/>
    <property type="molecule type" value="Genomic_DNA"/>
</dbReference>
<evidence type="ECO:0000313" key="2">
    <source>
        <dbReference type="Proteomes" id="UP000095651"/>
    </source>
</evidence>
<dbReference type="InterPro" id="IPR047778">
    <property type="entry name" value="STM4014-like"/>
</dbReference>
<organism evidence="1 2">
    <name type="scientific">Hungatella hathewayi</name>
    <dbReference type="NCBI Taxonomy" id="154046"/>
    <lineage>
        <taxon>Bacteria</taxon>
        <taxon>Bacillati</taxon>
        <taxon>Bacillota</taxon>
        <taxon>Clostridia</taxon>
        <taxon>Lachnospirales</taxon>
        <taxon>Lachnospiraceae</taxon>
        <taxon>Hungatella</taxon>
    </lineage>
</organism>
<dbReference type="Gene3D" id="3.30.470.20">
    <property type="entry name" value="ATP-grasp fold, B domain"/>
    <property type="match status" value="1"/>
</dbReference>
<dbReference type="SUPFAM" id="SSF56059">
    <property type="entry name" value="Glutathione synthetase ATP-binding domain-like"/>
    <property type="match status" value="1"/>
</dbReference>
<protein>
    <submittedName>
        <fullName evidence="1">Glutathione synthase/ribosomal protein S6 modification protein</fullName>
    </submittedName>
</protein>
<name>A0A173XZV9_9FIRM</name>
<proteinExistence type="predicted"/>
<reference evidence="1 2" key="1">
    <citation type="submission" date="2015-09" db="EMBL/GenBank/DDBJ databases">
        <authorList>
            <consortium name="Pathogen Informatics"/>
        </authorList>
    </citation>
    <scope>NUCLEOTIDE SEQUENCE [LARGE SCALE GENOMIC DNA]</scope>
    <source>
        <strain evidence="1 2">2789STDY5608850</strain>
    </source>
</reference>
<dbReference type="AlphaFoldDB" id="A0A173XZV9"/>